<name>A0AAV9HYC0_9PEZI</name>
<comment type="caution">
    <text evidence="2">The sequence shown here is derived from an EMBL/GenBank/DDBJ whole genome shotgun (WGS) entry which is preliminary data.</text>
</comment>
<gene>
    <name evidence="2" type="ORF">QBC42DRAFT_248218</name>
</gene>
<sequence length="302" mass="31224">MLFLDLVQSHPESADRTSDPTPLFRSAPVRSPEVSTTSAPTPVAPGFRPSRYPSFHSNPFTFSGIPSQPRKLPSLLMVTATLTFALAFLGSPALAAATPTTPANGGNAIRPPPPFEGSATHRGAPEVGGTGAPLAEHIHLEHHDHDKAPTGADPSRMISAAALPYPQSYPGSDPDSDSDSDSNHNPAARAPRSPCHPTQEGIWLCLPGQTTWQRCGSAQWTPVMNVAAGTLCEPVGLSFDTKFVAAQQGVGGTAWGPGGNAAGAGGDAWNPSWNDATGRVGGIKLGMAVGVVAGVVLHFGFY</sequence>
<feature type="region of interest" description="Disordered" evidence="1">
    <location>
        <begin position="101"/>
        <end position="132"/>
    </location>
</feature>
<feature type="region of interest" description="Disordered" evidence="1">
    <location>
        <begin position="8"/>
        <end position="46"/>
    </location>
</feature>
<dbReference type="Proteomes" id="UP001321749">
    <property type="component" value="Unassembled WGS sequence"/>
</dbReference>
<evidence type="ECO:0000313" key="2">
    <source>
        <dbReference type="EMBL" id="KAK4465844.1"/>
    </source>
</evidence>
<dbReference type="AlphaFoldDB" id="A0AAV9HYC0"/>
<keyword evidence="3" id="KW-1185">Reference proteome</keyword>
<evidence type="ECO:0000256" key="1">
    <source>
        <dbReference type="SAM" id="MobiDB-lite"/>
    </source>
</evidence>
<reference evidence="2" key="2">
    <citation type="submission" date="2023-06" db="EMBL/GenBank/DDBJ databases">
        <authorList>
            <consortium name="Lawrence Berkeley National Laboratory"/>
            <person name="Mondo S.J."/>
            <person name="Hensen N."/>
            <person name="Bonometti L."/>
            <person name="Westerberg I."/>
            <person name="Brannstrom I.O."/>
            <person name="Guillou S."/>
            <person name="Cros-Aarteil S."/>
            <person name="Calhoun S."/>
            <person name="Haridas S."/>
            <person name="Kuo A."/>
            <person name="Pangilinan J."/>
            <person name="Riley R."/>
            <person name="Labutti K."/>
            <person name="Andreopoulos B."/>
            <person name="Lipzen A."/>
            <person name="Chen C."/>
            <person name="Yanf M."/>
            <person name="Daum C."/>
            <person name="Ng V."/>
            <person name="Clum A."/>
            <person name="Steindorff A."/>
            <person name="Ohm R."/>
            <person name="Martin F."/>
            <person name="Silar P."/>
            <person name="Natvig D."/>
            <person name="Lalanne C."/>
            <person name="Gautier V."/>
            <person name="Ament-Velasquez S.L."/>
            <person name="Kruys A."/>
            <person name="Hutchinson M.I."/>
            <person name="Powell A.J."/>
            <person name="Barry K."/>
            <person name="Miller A.N."/>
            <person name="Grigoriev I.V."/>
            <person name="Debuchy R."/>
            <person name="Gladieux P."/>
            <person name="Thoren M.H."/>
            <person name="Johannesson H."/>
        </authorList>
    </citation>
    <scope>NUCLEOTIDE SEQUENCE</scope>
    <source>
        <strain evidence="2">PSN324</strain>
    </source>
</reference>
<feature type="region of interest" description="Disordered" evidence="1">
    <location>
        <begin position="164"/>
        <end position="196"/>
    </location>
</feature>
<accession>A0AAV9HYC0</accession>
<proteinExistence type="predicted"/>
<dbReference type="EMBL" id="MU864936">
    <property type="protein sequence ID" value="KAK4465844.1"/>
    <property type="molecule type" value="Genomic_DNA"/>
</dbReference>
<evidence type="ECO:0000313" key="3">
    <source>
        <dbReference type="Proteomes" id="UP001321749"/>
    </source>
</evidence>
<organism evidence="2 3">
    <name type="scientific">Cladorrhinum samala</name>
    <dbReference type="NCBI Taxonomy" id="585594"/>
    <lineage>
        <taxon>Eukaryota</taxon>
        <taxon>Fungi</taxon>
        <taxon>Dikarya</taxon>
        <taxon>Ascomycota</taxon>
        <taxon>Pezizomycotina</taxon>
        <taxon>Sordariomycetes</taxon>
        <taxon>Sordariomycetidae</taxon>
        <taxon>Sordariales</taxon>
        <taxon>Podosporaceae</taxon>
        <taxon>Cladorrhinum</taxon>
    </lineage>
</organism>
<protein>
    <submittedName>
        <fullName evidence="2">Uncharacterized protein</fullName>
    </submittedName>
</protein>
<reference evidence="2" key="1">
    <citation type="journal article" date="2023" name="Mol. Phylogenet. Evol.">
        <title>Genome-scale phylogeny and comparative genomics of the fungal order Sordariales.</title>
        <authorList>
            <person name="Hensen N."/>
            <person name="Bonometti L."/>
            <person name="Westerberg I."/>
            <person name="Brannstrom I.O."/>
            <person name="Guillou S."/>
            <person name="Cros-Aarteil S."/>
            <person name="Calhoun S."/>
            <person name="Haridas S."/>
            <person name="Kuo A."/>
            <person name="Mondo S."/>
            <person name="Pangilinan J."/>
            <person name="Riley R."/>
            <person name="LaButti K."/>
            <person name="Andreopoulos B."/>
            <person name="Lipzen A."/>
            <person name="Chen C."/>
            <person name="Yan M."/>
            <person name="Daum C."/>
            <person name="Ng V."/>
            <person name="Clum A."/>
            <person name="Steindorff A."/>
            <person name="Ohm R.A."/>
            <person name="Martin F."/>
            <person name="Silar P."/>
            <person name="Natvig D.O."/>
            <person name="Lalanne C."/>
            <person name="Gautier V."/>
            <person name="Ament-Velasquez S.L."/>
            <person name="Kruys A."/>
            <person name="Hutchinson M.I."/>
            <person name="Powell A.J."/>
            <person name="Barry K."/>
            <person name="Miller A.N."/>
            <person name="Grigoriev I.V."/>
            <person name="Debuchy R."/>
            <person name="Gladieux P."/>
            <person name="Hiltunen Thoren M."/>
            <person name="Johannesson H."/>
        </authorList>
    </citation>
    <scope>NUCLEOTIDE SEQUENCE</scope>
    <source>
        <strain evidence="2">PSN324</strain>
    </source>
</reference>